<accession>A0A974H636</accession>
<name>A0A974H636_XENLA</name>
<dbReference type="PANTHER" id="PTHR11505">
    <property type="entry name" value="L1 TRANSPOSABLE ELEMENT-RELATED"/>
    <property type="match status" value="1"/>
</dbReference>
<protein>
    <recommendedName>
        <fullName evidence="4">L1 transposable element RRM domain-containing protein</fullName>
    </recommendedName>
</protein>
<proteinExistence type="predicted"/>
<evidence type="ECO:0000313" key="2">
    <source>
        <dbReference type="EMBL" id="OCT65746.1"/>
    </source>
</evidence>
<evidence type="ECO:0000313" key="3">
    <source>
        <dbReference type="Proteomes" id="UP000694892"/>
    </source>
</evidence>
<evidence type="ECO:0008006" key="4">
    <source>
        <dbReference type="Google" id="ProtNLM"/>
    </source>
</evidence>
<feature type="region of interest" description="Disordered" evidence="1">
    <location>
        <begin position="33"/>
        <end position="59"/>
    </location>
</feature>
<dbReference type="OMA" id="KETIMQA"/>
<feature type="compositionally biased region" description="Basic and acidic residues" evidence="1">
    <location>
        <begin position="49"/>
        <end position="59"/>
    </location>
</feature>
<feature type="compositionally biased region" description="Basic and acidic residues" evidence="1">
    <location>
        <begin position="11"/>
        <end position="20"/>
    </location>
</feature>
<dbReference type="EMBL" id="CM004481">
    <property type="protein sequence ID" value="OCT65746.1"/>
    <property type="molecule type" value="Genomic_DNA"/>
</dbReference>
<dbReference type="InterPro" id="IPR004244">
    <property type="entry name" value="Transposase_22"/>
</dbReference>
<organism evidence="2 3">
    <name type="scientific">Xenopus laevis</name>
    <name type="common">African clawed frog</name>
    <dbReference type="NCBI Taxonomy" id="8355"/>
    <lineage>
        <taxon>Eukaryota</taxon>
        <taxon>Metazoa</taxon>
        <taxon>Chordata</taxon>
        <taxon>Craniata</taxon>
        <taxon>Vertebrata</taxon>
        <taxon>Euteleostomi</taxon>
        <taxon>Amphibia</taxon>
        <taxon>Batrachia</taxon>
        <taxon>Anura</taxon>
        <taxon>Pipoidea</taxon>
        <taxon>Pipidae</taxon>
        <taxon>Xenopodinae</taxon>
        <taxon>Xenopus</taxon>
        <taxon>Xenopus</taxon>
    </lineage>
</organism>
<sequence length="259" mass="29875">MGKIGRASLPQKDKPKEKTQTLDTYLAKKTGCTVHWSGDGDEEPTEPARSQDHFPKSQSRDALLIDQLTMLRSELDITSKKITSSLSKEIREIGKRTDTLESRMEDTTTVLGGPYKDLRYQLQELQDKLEDIENRSCRGNIRIRGFPETYQNLEEFDRIHRALGRPPQEGNPGDMILQLHYYTPKETIMQAARQSSRLDHDCHVLQLFNDIAPGTIVKRRSFKPITAILQTNNVKYRWAFPFQLHFAYRVKQILCNNIG</sequence>
<evidence type="ECO:0000256" key="1">
    <source>
        <dbReference type="SAM" id="MobiDB-lite"/>
    </source>
</evidence>
<reference evidence="3" key="1">
    <citation type="journal article" date="2016" name="Nature">
        <title>Genome evolution in the allotetraploid frog Xenopus laevis.</title>
        <authorList>
            <person name="Session A.M."/>
            <person name="Uno Y."/>
            <person name="Kwon T."/>
            <person name="Chapman J.A."/>
            <person name="Toyoda A."/>
            <person name="Takahashi S."/>
            <person name="Fukui A."/>
            <person name="Hikosaka A."/>
            <person name="Suzuki A."/>
            <person name="Kondo M."/>
            <person name="van Heeringen S.J."/>
            <person name="Quigley I."/>
            <person name="Heinz S."/>
            <person name="Ogino H."/>
            <person name="Ochi H."/>
            <person name="Hellsten U."/>
            <person name="Lyons J.B."/>
            <person name="Simakov O."/>
            <person name="Putnam N."/>
            <person name="Stites J."/>
            <person name="Kuroki Y."/>
            <person name="Tanaka T."/>
            <person name="Michiue T."/>
            <person name="Watanabe M."/>
            <person name="Bogdanovic O."/>
            <person name="Lister R."/>
            <person name="Georgiou G."/>
            <person name="Paranjpe S.S."/>
            <person name="van Kruijsbergen I."/>
            <person name="Shu S."/>
            <person name="Carlson J."/>
            <person name="Kinoshita T."/>
            <person name="Ohta Y."/>
            <person name="Mawaribuchi S."/>
            <person name="Jenkins J."/>
            <person name="Grimwood J."/>
            <person name="Schmutz J."/>
            <person name="Mitros T."/>
            <person name="Mozaffari S.V."/>
            <person name="Suzuki Y."/>
            <person name="Haramoto Y."/>
            <person name="Yamamoto T.S."/>
            <person name="Takagi C."/>
            <person name="Heald R."/>
            <person name="Miller K."/>
            <person name="Haudenschild C."/>
            <person name="Kitzman J."/>
            <person name="Nakayama T."/>
            <person name="Izutsu Y."/>
            <person name="Robert J."/>
            <person name="Fortriede J."/>
            <person name="Burns K."/>
            <person name="Lotay V."/>
            <person name="Karimi K."/>
            <person name="Yasuoka Y."/>
            <person name="Dichmann D.S."/>
            <person name="Flajnik M.F."/>
            <person name="Houston D.W."/>
            <person name="Shendure J."/>
            <person name="DuPasquier L."/>
            <person name="Vize P.D."/>
            <person name="Zorn A.M."/>
            <person name="Ito M."/>
            <person name="Marcotte E.M."/>
            <person name="Wallingford J.B."/>
            <person name="Ito Y."/>
            <person name="Asashima M."/>
            <person name="Ueno N."/>
            <person name="Matsuda Y."/>
            <person name="Veenstra G.J."/>
            <person name="Fujiyama A."/>
            <person name="Harland R.M."/>
            <person name="Taira M."/>
            <person name="Rokhsar D.S."/>
        </authorList>
    </citation>
    <scope>NUCLEOTIDE SEQUENCE [LARGE SCALE GENOMIC DNA]</scope>
    <source>
        <strain evidence="3">J</strain>
    </source>
</reference>
<feature type="region of interest" description="Disordered" evidence="1">
    <location>
        <begin position="1"/>
        <end position="20"/>
    </location>
</feature>
<gene>
    <name evidence="2" type="ORF">XELAEV_18041989mg</name>
</gene>
<dbReference type="Proteomes" id="UP000694892">
    <property type="component" value="Chromosome 8S"/>
</dbReference>
<dbReference type="Gene3D" id="3.30.250.20">
    <property type="entry name" value="L1 transposable element, C-terminal domain"/>
    <property type="match status" value="1"/>
</dbReference>
<dbReference type="InterPro" id="IPR042566">
    <property type="entry name" value="L1_C"/>
</dbReference>
<dbReference type="AlphaFoldDB" id="A0A974H636"/>